<dbReference type="AlphaFoldDB" id="A0A1A8BMI4"/>
<accession>A0A1A8BMI4</accession>
<feature type="non-terminal residue" evidence="1">
    <location>
        <position position="1"/>
    </location>
</feature>
<reference evidence="1" key="2">
    <citation type="submission" date="2016-06" db="EMBL/GenBank/DDBJ databases">
        <title>The genome of a short-lived fish provides insights into sex chromosome evolution and the genetic control of aging.</title>
        <authorList>
            <person name="Reichwald K."/>
            <person name="Felder M."/>
            <person name="Petzold A."/>
            <person name="Koch P."/>
            <person name="Groth M."/>
            <person name="Platzer M."/>
        </authorList>
    </citation>
    <scope>NUCLEOTIDE SEQUENCE</scope>
    <source>
        <tissue evidence="1">Brain</tissue>
    </source>
</reference>
<feature type="non-terminal residue" evidence="1">
    <location>
        <position position="69"/>
    </location>
</feature>
<evidence type="ECO:0000313" key="1">
    <source>
        <dbReference type="EMBL" id="SBP68832.1"/>
    </source>
</evidence>
<organism evidence="1">
    <name type="scientific">Nothobranchius kadleci</name>
    <name type="common">African annual killifish</name>
    <dbReference type="NCBI Taxonomy" id="1051664"/>
    <lineage>
        <taxon>Eukaryota</taxon>
        <taxon>Metazoa</taxon>
        <taxon>Chordata</taxon>
        <taxon>Craniata</taxon>
        <taxon>Vertebrata</taxon>
        <taxon>Euteleostomi</taxon>
        <taxon>Actinopterygii</taxon>
        <taxon>Neopterygii</taxon>
        <taxon>Teleostei</taxon>
        <taxon>Neoteleostei</taxon>
        <taxon>Acanthomorphata</taxon>
        <taxon>Ovalentaria</taxon>
        <taxon>Atherinomorphae</taxon>
        <taxon>Cyprinodontiformes</taxon>
        <taxon>Nothobranchiidae</taxon>
        <taxon>Nothobranchius</taxon>
    </lineage>
</organism>
<reference evidence="1" key="1">
    <citation type="submission" date="2016-05" db="EMBL/GenBank/DDBJ databases">
        <authorList>
            <person name="Lavstsen T."/>
            <person name="Jespersen J.S."/>
        </authorList>
    </citation>
    <scope>NUCLEOTIDE SEQUENCE</scope>
    <source>
        <tissue evidence="1">Brain</tissue>
    </source>
</reference>
<protein>
    <submittedName>
        <fullName evidence="1">Uncharacterized protein</fullName>
    </submittedName>
</protein>
<dbReference type="EMBL" id="HADZ01004891">
    <property type="protein sequence ID" value="SBP68832.1"/>
    <property type="molecule type" value="Transcribed_RNA"/>
</dbReference>
<sequence length="69" mass="7416">GGDGFAHVEGNSLHWRKHHCDGGPLGGFVDELLQTGQHQNAVQGVRFPALSAARAPGFQGSDVHRRRCD</sequence>
<name>A0A1A8BMI4_NOTKA</name>
<proteinExistence type="predicted"/>
<gene>
    <name evidence="1" type="primary">Nfu_g_1_000581</name>
</gene>